<gene>
    <name evidence="3" type="ORF">HYFRA_00003045</name>
</gene>
<reference evidence="3" key="1">
    <citation type="submission" date="2021-07" db="EMBL/GenBank/DDBJ databases">
        <authorList>
            <person name="Durling M."/>
        </authorList>
    </citation>
    <scope>NUCLEOTIDE SEQUENCE</scope>
</reference>
<evidence type="ECO:0000313" key="4">
    <source>
        <dbReference type="Proteomes" id="UP000696280"/>
    </source>
</evidence>
<feature type="chain" id="PRO_5040354330" evidence="2">
    <location>
        <begin position="19"/>
        <end position="175"/>
    </location>
</feature>
<comment type="caution">
    <text evidence="3">The sequence shown here is derived from an EMBL/GenBank/DDBJ whole genome shotgun (WGS) entry which is preliminary data.</text>
</comment>
<feature type="signal peptide" evidence="2">
    <location>
        <begin position="1"/>
        <end position="18"/>
    </location>
</feature>
<dbReference type="OrthoDB" id="3648350at2759"/>
<dbReference type="Proteomes" id="UP000696280">
    <property type="component" value="Unassembled WGS sequence"/>
</dbReference>
<evidence type="ECO:0000313" key="3">
    <source>
        <dbReference type="EMBL" id="CAG8950828.1"/>
    </source>
</evidence>
<name>A0A9N9PPP2_9HELO</name>
<protein>
    <submittedName>
        <fullName evidence="3">Uncharacterized protein</fullName>
    </submittedName>
</protein>
<proteinExistence type="predicted"/>
<keyword evidence="2" id="KW-0732">Signal</keyword>
<organism evidence="3 4">
    <name type="scientific">Hymenoscyphus fraxineus</name>
    <dbReference type="NCBI Taxonomy" id="746836"/>
    <lineage>
        <taxon>Eukaryota</taxon>
        <taxon>Fungi</taxon>
        <taxon>Dikarya</taxon>
        <taxon>Ascomycota</taxon>
        <taxon>Pezizomycotina</taxon>
        <taxon>Leotiomycetes</taxon>
        <taxon>Helotiales</taxon>
        <taxon>Helotiaceae</taxon>
        <taxon>Hymenoscyphus</taxon>
    </lineage>
</organism>
<sequence>MIANVQVVFLALLATASAGSLRPRQDEGIKISKLNSNGTGTQGVGDVSAAGTLEPFGGIGVGCGINWNKDVSYGGGVQAGSADYGLGGGFTISPKNITIGLGIGLNGDGSSASIDFVGLKEGTFELVFTTDKKVECKETQKDGKTLTTCGVAVTPEKNGTTSTSDSSDSDSECEV</sequence>
<accession>A0A9N9PPP2</accession>
<evidence type="ECO:0000256" key="1">
    <source>
        <dbReference type="SAM" id="MobiDB-lite"/>
    </source>
</evidence>
<feature type="region of interest" description="Disordered" evidence="1">
    <location>
        <begin position="152"/>
        <end position="175"/>
    </location>
</feature>
<evidence type="ECO:0000256" key="2">
    <source>
        <dbReference type="SAM" id="SignalP"/>
    </source>
</evidence>
<dbReference type="AlphaFoldDB" id="A0A9N9PPP2"/>
<dbReference type="EMBL" id="CAJVRL010000038">
    <property type="protein sequence ID" value="CAG8950828.1"/>
    <property type="molecule type" value="Genomic_DNA"/>
</dbReference>
<keyword evidence="4" id="KW-1185">Reference proteome</keyword>